<gene>
    <name evidence="1" type="ORF">B0T18DRAFT_473789</name>
</gene>
<feature type="non-terminal residue" evidence="1">
    <location>
        <position position="1"/>
    </location>
</feature>
<evidence type="ECO:0000313" key="1">
    <source>
        <dbReference type="EMBL" id="KAK0737864.1"/>
    </source>
</evidence>
<accession>A0AA40BP55</accession>
<evidence type="ECO:0000313" key="2">
    <source>
        <dbReference type="Proteomes" id="UP001172155"/>
    </source>
</evidence>
<keyword evidence="2" id="KW-1185">Reference proteome</keyword>
<reference evidence="1" key="1">
    <citation type="submission" date="2023-06" db="EMBL/GenBank/DDBJ databases">
        <title>Genome-scale phylogeny and comparative genomics of the fungal order Sordariales.</title>
        <authorList>
            <consortium name="Lawrence Berkeley National Laboratory"/>
            <person name="Hensen N."/>
            <person name="Bonometti L."/>
            <person name="Westerberg I."/>
            <person name="Brannstrom I.O."/>
            <person name="Guillou S."/>
            <person name="Cros-Aarteil S."/>
            <person name="Calhoun S."/>
            <person name="Haridas S."/>
            <person name="Kuo A."/>
            <person name="Mondo S."/>
            <person name="Pangilinan J."/>
            <person name="Riley R."/>
            <person name="LaButti K."/>
            <person name="Andreopoulos B."/>
            <person name="Lipzen A."/>
            <person name="Chen C."/>
            <person name="Yanf M."/>
            <person name="Daum C."/>
            <person name="Ng V."/>
            <person name="Clum A."/>
            <person name="Steindorff A."/>
            <person name="Ohm R."/>
            <person name="Martin F."/>
            <person name="Silar P."/>
            <person name="Natvig D."/>
            <person name="Lalanne C."/>
            <person name="Gautier V."/>
            <person name="Ament-velasquez S.L."/>
            <person name="Kruys A."/>
            <person name="Hutchinson M.I."/>
            <person name="Powell A.J."/>
            <person name="Barry K."/>
            <person name="Miller A.N."/>
            <person name="Grigoriev I.V."/>
            <person name="Debuchy R."/>
            <person name="Gladieux P."/>
            <person name="Thoren M.H."/>
            <person name="Johannesson H."/>
        </authorList>
    </citation>
    <scope>NUCLEOTIDE SEQUENCE</scope>
    <source>
        <strain evidence="1">SMH3187-1</strain>
    </source>
</reference>
<proteinExistence type="predicted"/>
<dbReference type="EMBL" id="JAUKUD010000007">
    <property type="protein sequence ID" value="KAK0737864.1"/>
    <property type="molecule type" value="Genomic_DNA"/>
</dbReference>
<comment type="caution">
    <text evidence="1">The sequence shown here is derived from an EMBL/GenBank/DDBJ whole genome shotgun (WGS) entry which is preliminary data.</text>
</comment>
<dbReference type="AlphaFoldDB" id="A0AA40BP55"/>
<organism evidence="1 2">
    <name type="scientific">Schizothecium vesticola</name>
    <dbReference type="NCBI Taxonomy" id="314040"/>
    <lineage>
        <taxon>Eukaryota</taxon>
        <taxon>Fungi</taxon>
        <taxon>Dikarya</taxon>
        <taxon>Ascomycota</taxon>
        <taxon>Pezizomycotina</taxon>
        <taxon>Sordariomycetes</taxon>
        <taxon>Sordariomycetidae</taxon>
        <taxon>Sordariales</taxon>
        <taxon>Schizotheciaceae</taxon>
        <taxon>Schizothecium</taxon>
    </lineage>
</organism>
<name>A0AA40BP55_9PEZI</name>
<dbReference type="Proteomes" id="UP001172155">
    <property type="component" value="Unassembled WGS sequence"/>
</dbReference>
<dbReference type="Gene3D" id="3.40.30.10">
    <property type="entry name" value="Glutaredoxin"/>
    <property type="match status" value="2"/>
</dbReference>
<protein>
    <submittedName>
        <fullName evidence="1">Uncharacterized protein</fullName>
    </submittedName>
</protein>
<sequence>PPRETTPSLLTQWSSLPTHPSINPHPFDCSLLPTLCASLSISSFPAIRLYHGSSPTSFTRYRGPRLAAPIAAFLGRMLRPAVSLVTAENTTALFAADDVVFVGHLPREDGRFAALAGRYRDRYTFARAVDDLGGEDGGRVECYNVPDQMQWTLSAKEMGGEAKAMERFVERCGRGLVWELTRRGEGVVYEVGKPLLHYLHHTPSQRPPFLSAIRPLARKYAGHVQFLTTSIPEYGGAEAVAGIFGLDPKRVAGGRTAVVVQDLRTGRVFVYEGETEGGKMDVGGVEGWLVGVWGGDGGRGGRMSCEGG</sequence>